<evidence type="ECO:0000313" key="3">
    <source>
        <dbReference type="Proteomes" id="UP000198518"/>
    </source>
</evidence>
<sequence length="257" mass="27925">MDETDAIDAMGELGLTQYEAQVFIALQQLGVASASEIGQATDVPRSQVYGTAESLEERGLVEVQQSNPIRYRPVGLEEAQQTLREQYETHQRNAFDYLESVQQQPHSAEQQEDIWTVRGSDHIDTRVEQLAADATERVVYGCGGALFDERTAETLVGRADDGIAVTVMSRDEAVRSRFADTAVDTLAFPSEVDSSRSQAGRVLSADGDTILLSVLGGPVAPAVPEETAIWSSGTGFAVTFIVLLSSWFEMHLGRAVL</sequence>
<dbReference type="Proteomes" id="UP000198518">
    <property type="component" value="Unassembled WGS sequence"/>
</dbReference>
<evidence type="ECO:0000259" key="1">
    <source>
        <dbReference type="Pfam" id="PF01978"/>
    </source>
</evidence>
<organism evidence="2 3">
    <name type="scientific">Halobacterium jilantaiense</name>
    <dbReference type="NCBI Taxonomy" id="355548"/>
    <lineage>
        <taxon>Archaea</taxon>
        <taxon>Methanobacteriati</taxon>
        <taxon>Methanobacteriota</taxon>
        <taxon>Stenosarchaea group</taxon>
        <taxon>Halobacteria</taxon>
        <taxon>Halobacteriales</taxon>
        <taxon>Halobacteriaceae</taxon>
        <taxon>Halobacterium</taxon>
    </lineage>
</organism>
<dbReference type="InterPro" id="IPR002831">
    <property type="entry name" value="Tscrpt_reg_TrmB_N"/>
</dbReference>
<evidence type="ECO:0000313" key="2">
    <source>
        <dbReference type="EMBL" id="SEV86794.1"/>
    </source>
</evidence>
<reference evidence="2 3" key="1">
    <citation type="submission" date="2016-10" db="EMBL/GenBank/DDBJ databases">
        <authorList>
            <person name="de Groot N.N."/>
        </authorList>
    </citation>
    <scope>NUCLEOTIDE SEQUENCE [LARGE SCALE GENOMIC DNA]</scope>
    <source>
        <strain evidence="2 3">CGMCC 1.5337</strain>
    </source>
</reference>
<dbReference type="AlphaFoldDB" id="A0A1I0MFT4"/>
<dbReference type="InterPro" id="IPR036390">
    <property type="entry name" value="WH_DNA-bd_sf"/>
</dbReference>
<keyword evidence="3" id="KW-1185">Reference proteome</keyword>
<dbReference type="STRING" id="355548.SAMN04487945_0002"/>
<proteinExistence type="predicted"/>
<feature type="domain" description="Transcription regulator TrmB N-terminal" evidence="1">
    <location>
        <begin position="12"/>
        <end position="75"/>
    </location>
</feature>
<dbReference type="SUPFAM" id="SSF46785">
    <property type="entry name" value="Winged helix' DNA-binding domain"/>
    <property type="match status" value="1"/>
</dbReference>
<dbReference type="InterPro" id="IPR051797">
    <property type="entry name" value="TrmB-like"/>
</dbReference>
<dbReference type="PANTHER" id="PTHR34293:SF1">
    <property type="entry name" value="HTH-TYPE TRANSCRIPTIONAL REGULATOR TRMBL2"/>
    <property type="match status" value="1"/>
</dbReference>
<dbReference type="RefSeq" id="WP_089667104.1">
    <property type="nucleotide sequence ID" value="NZ_FOJA01000001.1"/>
</dbReference>
<accession>A0A1I0MFT4</accession>
<dbReference type="InterPro" id="IPR036388">
    <property type="entry name" value="WH-like_DNA-bd_sf"/>
</dbReference>
<dbReference type="EMBL" id="FOJA01000001">
    <property type="protein sequence ID" value="SEV86794.1"/>
    <property type="molecule type" value="Genomic_DNA"/>
</dbReference>
<dbReference type="OrthoDB" id="30795at2157"/>
<name>A0A1I0MFT4_9EURY</name>
<gene>
    <name evidence="2" type="ORF">SAMN04487945_0002</name>
</gene>
<dbReference type="Pfam" id="PF01978">
    <property type="entry name" value="TrmB"/>
    <property type="match status" value="1"/>
</dbReference>
<protein>
    <submittedName>
        <fullName evidence="2">Sugar-specific transcriptional regulator TrmB</fullName>
    </submittedName>
</protein>
<dbReference type="Gene3D" id="1.10.10.10">
    <property type="entry name" value="Winged helix-like DNA-binding domain superfamily/Winged helix DNA-binding domain"/>
    <property type="match status" value="1"/>
</dbReference>
<dbReference type="PANTHER" id="PTHR34293">
    <property type="entry name" value="HTH-TYPE TRANSCRIPTIONAL REGULATOR TRMBL2"/>
    <property type="match status" value="1"/>
</dbReference>